<dbReference type="Pfam" id="PF01041">
    <property type="entry name" value="DegT_DnrJ_EryC1"/>
    <property type="match status" value="1"/>
</dbReference>
<protein>
    <submittedName>
        <fullName evidence="4">Uncharacterized protein</fullName>
    </submittedName>
</protein>
<evidence type="ECO:0000313" key="4">
    <source>
        <dbReference type="EMBL" id="KKT78346.1"/>
    </source>
</evidence>
<dbReference type="InterPro" id="IPR015422">
    <property type="entry name" value="PyrdxlP-dep_Trfase_small"/>
</dbReference>
<evidence type="ECO:0000256" key="2">
    <source>
        <dbReference type="PIRSR" id="PIRSR000390-2"/>
    </source>
</evidence>
<keyword evidence="2 3" id="KW-0663">Pyridoxal phosphate</keyword>
<dbReference type="PANTHER" id="PTHR30244:SF34">
    <property type="entry name" value="DTDP-4-AMINO-4,6-DIDEOXYGALACTOSE TRANSAMINASE"/>
    <property type="match status" value="1"/>
</dbReference>
<dbReference type="Gene3D" id="3.40.640.10">
    <property type="entry name" value="Type I PLP-dependent aspartate aminotransferase-like (Major domain)"/>
    <property type="match status" value="1"/>
</dbReference>
<dbReference type="SUPFAM" id="SSF53383">
    <property type="entry name" value="PLP-dependent transferases"/>
    <property type="match status" value="1"/>
</dbReference>
<comment type="caution">
    <text evidence="4">The sequence shown here is derived from an EMBL/GenBank/DDBJ whole genome shotgun (WGS) entry which is preliminary data.</text>
</comment>
<dbReference type="InterPro" id="IPR015424">
    <property type="entry name" value="PyrdxlP-dep_Trfase"/>
</dbReference>
<gene>
    <name evidence="4" type="ORF">UW74_C0024G0002</name>
</gene>
<accession>A0A0G1K3J7</accession>
<name>A0A0G1K3J7_9BACT</name>
<reference evidence="4 5" key="1">
    <citation type="journal article" date="2015" name="Nature">
        <title>rRNA introns, odd ribosomes, and small enigmatic genomes across a large radiation of phyla.</title>
        <authorList>
            <person name="Brown C.T."/>
            <person name="Hug L.A."/>
            <person name="Thomas B.C."/>
            <person name="Sharon I."/>
            <person name="Castelle C.J."/>
            <person name="Singh A."/>
            <person name="Wilkins M.J."/>
            <person name="Williams K.H."/>
            <person name="Banfield J.F."/>
        </authorList>
    </citation>
    <scope>NUCLEOTIDE SEQUENCE [LARGE SCALE GENOMIC DNA]</scope>
</reference>
<dbReference type="GO" id="GO:0030170">
    <property type="term" value="F:pyridoxal phosphate binding"/>
    <property type="evidence" value="ECO:0007669"/>
    <property type="project" value="TreeGrafter"/>
</dbReference>
<dbReference type="CDD" id="cd00616">
    <property type="entry name" value="AHBA_syn"/>
    <property type="match status" value="1"/>
</dbReference>
<comment type="similarity">
    <text evidence="3">Belongs to the DegT/DnrJ/EryC1 family.</text>
</comment>
<evidence type="ECO:0000256" key="3">
    <source>
        <dbReference type="RuleBase" id="RU004508"/>
    </source>
</evidence>
<dbReference type="Gene3D" id="3.90.1150.10">
    <property type="entry name" value="Aspartate Aminotransferase, domain 1"/>
    <property type="match status" value="1"/>
</dbReference>
<dbReference type="Proteomes" id="UP000034889">
    <property type="component" value="Unassembled WGS sequence"/>
</dbReference>
<dbReference type="InterPro" id="IPR015421">
    <property type="entry name" value="PyrdxlP-dep_Trfase_major"/>
</dbReference>
<organism evidence="4 5">
    <name type="scientific">Candidatus Giovannonibacteria bacterium GW2011_GWC2_44_8</name>
    <dbReference type="NCBI Taxonomy" id="1618657"/>
    <lineage>
        <taxon>Bacteria</taxon>
        <taxon>Candidatus Giovannoniibacteriota</taxon>
    </lineage>
</organism>
<feature type="modified residue" description="N6-(pyridoxal phosphate)lysine" evidence="2">
    <location>
        <position position="183"/>
    </location>
</feature>
<dbReference type="GO" id="GO:0000271">
    <property type="term" value="P:polysaccharide biosynthetic process"/>
    <property type="evidence" value="ECO:0007669"/>
    <property type="project" value="TreeGrafter"/>
</dbReference>
<dbReference type="PIRSF" id="PIRSF000390">
    <property type="entry name" value="PLP_StrS"/>
    <property type="match status" value="1"/>
</dbReference>
<dbReference type="AlphaFoldDB" id="A0A0G1K3J7"/>
<dbReference type="EMBL" id="LCJM01000024">
    <property type="protein sequence ID" value="KKT78346.1"/>
    <property type="molecule type" value="Genomic_DNA"/>
</dbReference>
<sequence length="374" mass="41428">MNRKIPLFKVHMPKTVLGPLGKVLMSGYISEGDKSHEFEKNFQEFIGNPNVALVNSGTSALSLAYRLAGIGPGDEVISTPMTCLATNEPIMTSGAKIIWADIDKNTGNIDTKSLEGRITPKTKAIVVVHWAGNPVDLGAVTKIAKKHNLKVIEDAAHALGAKYDGKYIGNHSDYVCFSFQAIKHLTTVDGGAVAVKTPEEYQRAILLRWYGNARSSTSDPIKWSGDVLEPGYKMHMNDVNATIGLEQLKYMPKIIAMYKKNAAYLLEGLEGIKEITLPQTTVNGESSFWLFTIKLPGEDYRQRFSEALRARGIANGIVHSRNDAYSLFKSWKRSDLPGVDDFCSRMLNIPCGWWLSKSDVSYIIKNIKEVVKEI</sequence>
<evidence type="ECO:0000256" key="1">
    <source>
        <dbReference type="PIRSR" id="PIRSR000390-1"/>
    </source>
</evidence>
<dbReference type="InterPro" id="IPR000653">
    <property type="entry name" value="DegT/StrS_aminotransferase"/>
</dbReference>
<proteinExistence type="inferred from homology"/>
<dbReference type="PANTHER" id="PTHR30244">
    <property type="entry name" value="TRANSAMINASE"/>
    <property type="match status" value="1"/>
</dbReference>
<dbReference type="GO" id="GO:0008483">
    <property type="term" value="F:transaminase activity"/>
    <property type="evidence" value="ECO:0007669"/>
    <property type="project" value="TreeGrafter"/>
</dbReference>
<feature type="active site" description="Proton acceptor" evidence="1">
    <location>
        <position position="183"/>
    </location>
</feature>
<evidence type="ECO:0000313" key="5">
    <source>
        <dbReference type="Proteomes" id="UP000034889"/>
    </source>
</evidence>